<evidence type="ECO:0000313" key="4">
    <source>
        <dbReference type="Proteomes" id="UP000178417"/>
    </source>
</evidence>
<dbReference type="SUPFAM" id="SSF52980">
    <property type="entry name" value="Restriction endonuclease-like"/>
    <property type="match status" value="1"/>
</dbReference>
<protein>
    <recommendedName>
        <fullName evidence="2">UPF0102 protein A2310_02770</fullName>
    </recommendedName>
</protein>
<comment type="similarity">
    <text evidence="1 2">Belongs to the UPF0102 family.</text>
</comment>
<evidence type="ECO:0000313" key="3">
    <source>
        <dbReference type="EMBL" id="OGC23506.1"/>
    </source>
</evidence>
<dbReference type="PANTHER" id="PTHR34039:SF1">
    <property type="entry name" value="UPF0102 PROTEIN YRAN"/>
    <property type="match status" value="1"/>
</dbReference>
<organism evidence="3 4">
    <name type="scientific">candidate division WOR-1 bacterium RIFOXYB2_FULL_37_13</name>
    <dbReference type="NCBI Taxonomy" id="1802579"/>
    <lineage>
        <taxon>Bacteria</taxon>
        <taxon>Bacillati</taxon>
        <taxon>Saganbacteria</taxon>
    </lineage>
</organism>
<dbReference type="InterPro" id="IPR011856">
    <property type="entry name" value="tRNA_endonuc-like_dom_sf"/>
</dbReference>
<dbReference type="Gene3D" id="3.40.1350.10">
    <property type="match status" value="1"/>
</dbReference>
<dbReference type="PANTHER" id="PTHR34039">
    <property type="entry name" value="UPF0102 PROTEIN YRAN"/>
    <property type="match status" value="1"/>
</dbReference>
<dbReference type="HAMAP" id="MF_00048">
    <property type="entry name" value="UPF0102"/>
    <property type="match status" value="1"/>
</dbReference>
<evidence type="ECO:0000256" key="2">
    <source>
        <dbReference type="HAMAP-Rule" id="MF_00048"/>
    </source>
</evidence>
<dbReference type="Pfam" id="PF02021">
    <property type="entry name" value="UPF0102"/>
    <property type="match status" value="1"/>
</dbReference>
<dbReference type="GO" id="GO:0003676">
    <property type="term" value="F:nucleic acid binding"/>
    <property type="evidence" value="ECO:0007669"/>
    <property type="project" value="InterPro"/>
</dbReference>
<dbReference type="Proteomes" id="UP000178417">
    <property type="component" value="Unassembled WGS sequence"/>
</dbReference>
<proteinExistence type="inferred from homology"/>
<sequence>MGRESYELGKNGEELACKYLLQKGFVIIERNFRAQQGEIDIIAKEKDCMVFVEVKSYSYRSFYPPIYAITKDKKGSIIRAAKYYVYKKKLYHELSRFDLVAIYQKPNGEMVFEHIKNAFGIN</sequence>
<name>A0A1F4SSV0_UNCSA</name>
<dbReference type="CDD" id="cd20736">
    <property type="entry name" value="PoNe_Nuclease"/>
    <property type="match status" value="1"/>
</dbReference>
<dbReference type="NCBIfam" id="NF009150">
    <property type="entry name" value="PRK12497.1-3"/>
    <property type="match status" value="1"/>
</dbReference>
<reference evidence="3 4" key="1">
    <citation type="journal article" date="2016" name="Nat. Commun.">
        <title>Thousands of microbial genomes shed light on interconnected biogeochemical processes in an aquifer system.</title>
        <authorList>
            <person name="Anantharaman K."/>
            <person name="Brown C.T."/>
            <person name="Hug L.A."/>
            <person name="Sharon I."/>
            <person name="Castelle C.J."/>
            <person name="Probst A.J."/>
            <person name="Thomas B.C."/>
            <person name="Singh A."/>
            <person name="Wilkins M.J."/>
            <person name="Karaoz U."/>
            <person name="Brodie E.L."/>
            <person name="Williams K.H."/>
            <person name="Hubbard S.S."/>
            <person name="Banfield J.F."/>
        </authorList>
    </citation>
    <scope>NUCLEOTIDE SEQUENCE [LARGE SCALE GENOMIC DNA]</scope>
</reference>
<dbReference type="InterPro" id="IPR003509">
    <property type="entry name" value="UPF0102_YraN-like"/>
</dbReference>
<accession>A0A1F4SSV0</accession>
<dbReference type="InterPro" id="IPR011335">
    <property type="entry name" value="Restrct_endonuc-II-like"/>
</dbReference>
<evidence type="ECO:0000256" key="1">
    <source>
        <dbReference type="ARBA" id="ARBA00006738"/>
    </source>
</evidence>
<dbReference type="EMBL" id="MEUB01000017">
    <property type="protein sequence ID" value="OGC23506.1"/>
    <property type="molecule type" value="Genomic_DNA"/>
</dbReference>
<dbReference type="AlphaFoldDB" id="A0A1F4SSV0"/>
<comment type="caution">
    <text evidence="3">The sequence shown here is derived from an EMBL/GenBank/DDBJ whole genome shotgun (WGS) entry which is preliminary data.</text>
</comment>
<dbReference type="STRING" id="1802579.A2310_02770"/>
<gene>
    <name evidence="3" type="ORF">A2310_02770</name>
</gene>